<name>A0A1E8FEG6_9ALTE</name>
<proteinExistence type="predicted"/>
<dbReference type="InterPro" id="IPR011986">
    <property type="entry name" value="Xdiol_dOase_LigA"/>
</dbReference>
<comment type="caution">
    <text evidence="2">The sequence shown here is derived from an EMBL/GenBank/DDBJ whole genome shotgun (WGS) entry which is preliminary data.</text>
</comment>
<keyword evidence="2" id="KW-0223">Dioxygenase</keyword>
<dbReference type="InterPro" id="IPR036622">
    <property type="entry name" value="LigA_sf"/>
</dbReference>
<organism evidence="2 3">
    <name type="scientific">Alteromonas lipolytica</name>
    <dbReference type="NCBI Taxonomy" id="1856405"/>
    <lineage>
        <taxon>Bacteria</taxon>
        <taxon>Pseudomonadati</taxon>
        <taxon>Pseudomonadota</taxon>
        <taxon>Gammaproteobacteria</taxon>
        <taxon>Alteromonadales</taxon>
        <taxon>Alteromonadaceae</taxon>
        <taxon>Alteromonas/Salinimonas group</taxon>
        <taxon>Alteromonas</taxon>
    </lineage>
</organism>
<reference evidence="2 3" key="1">
    <citation type="submission" date="2016-09" db="EMBL/GenBank/DDBJ databases">
        <title>Alteromonas lipolytica, a new species isolated from sea water.</title>
        <authorList>
            <person name="Wu Y.-H."/>
            <person name="Cheng H."/>
            <person name="Xu X.-W."/>
        </authorList>
    </citation>
    <scope>NUCLEOTIDE SEQUENCE [LARGE SCALE GENOMIC DNA]</scope>
    <source>
        <strain evidence="2 3">JW12</strain>
    </source>
</reference>
<dbReference type="OrthoDB" id="8685817at2"/>
<dbReference type="Pfam" id="PF07746">
    <property type="entry name" value="LigA"/>
    <property type="match status" value="1"/>
</dbReference>
<evidence type="ECO:0000313" key="2">
    <source>
        <dbReference type="EMBL" id="OFI34324.1"/>
    </source>
</evidence>
<keyword evidence="3" id="KW-1185">Reference proteome</keyword>
<dbReference type="GO" id="GO:0051213">
    <property type="term" value="F:dioxygenase activity"/>
    <property type="evidence" value="ECO:0007669"/>
    <property type="project" value="UniProtKB-KW"/>
</dbReference>
<feature type="domain" description="Extradiol ring-cleavage dioxygenase LigAB LigA subunit" evidence="1">
    <location>
        <begin position="28"/>
        <end position="113"/>
    </location>
</feature>
<keyword evidence="2" id="KW-0560">Oxidoreductase</keyword>
<evidence type="ECO:0000313" key="3">
    <source>
        <dbReference type="Proteomes" id="UP000176037"/>
    </source>
</evidence>
<gene>
    <name evidence="2" type="ORF">BFC17_18215</name>
</gene>
<evidence type="ECO:0000259" key="1">
    <source>
        <dbReference type="Pfam" id="PF07746"/>
    </source>
</evidence>
<accession>A0A1E8FEG6</accession>
<dbReference type="AlphaFoldDB" id="A0A1E8FEG6"/>
<dbReference type="Proteomes" id="UP000176037">
    <property type="component" value="Unassembled WGS sequence"/>
</dbReference>
<dbReference type="EMBL" id="MJIC01000013">
    <property type="protein sequence ID" value="OFI34324.1"/>
    <property type="molecule type" value="Genomic_DNA"/>
</dbReference>
<dbReference type="SUPFAM" id="SSF48076">
    <property type="entry name" value="LigA subunit of an aromatic-ring-opening dioxygenase LigAB"/>
    <property type="match status" value="1"/>
</dbReference>
<dbReference type="RefSeq" id="WP_070176440.1">
    <property type="nucleotide sequence ID" value="NZ_BMJR01000009.1"/>
</dbReference>
<dbReference type="STRING" id="1856405.BFC17_18215"/>
<sequence>MNWSKQDYDDIPGTYVFDGQRAHPAYAINKLLYTFNDEACRAEFDADPAAYCDKMGVTGAYKEAVLAQDFLGLLRLGANIYFLAKMCIPRGVSVQDAGAAFQGITTEEFQQRLLDKGNGLSDILAKRGDYWNG</sequence>
<dbReference type="Gene3D" id="1.10.700.10">
    <property type="entry name" value="Dioxygenase LigAB, LigA subunit"/>
    <property type="match status" value="1"/>
</dbReference>
<protein>
    <submittedName>
        <fullName evidence="2">Protocatechuate 3,4-dioxygenase</fullName>
    </submittedName>
</protein>